<name>A0A5B7CBC2_DAVIN</name>
<dbReference type="AlphaFoldDB" id="A0A5B7CBC2"/>
<dbReference type="EMBL" id="GHES01047132">
    <property type="protein sequence ID" value="MPA77691.1"/>
    <property type="molecule type" value="Transcribed_RNA"/>
</dbReference>
<feature type="region of interest" description="Disordered" evidence="1">
    <location>
        <begin position="1"/>
        <end position="56"/>
    </location>
</feature>
<feature type="compositionally biased region" description="Low complexity" evidence="1">
    <location>
        <begin position="126"/>
        <end position="153"/>
    </location>
</feature>
<organism evidence="2">
    <name type="scientific">Davidia involucrata</name>
    <name type="common">Dove tree</name>
    <dbReference type="NCBI Taxonomy" id="16924"/>
    <lineage>
        <taxon>Eukaryota</taxon>
        <taxon>Viridiplantae</taxon>
        <taxon>Streptophyta</taxon>
        <taxon>Embryophyta</taxon>
        <taxon>Tracheophyta</taxon>
        <taxon>Spermatophyta</taxon>
        <taxon>Magnoliopsida</taxon>
        <taxon>eudicotyledons</taxon>
        <taxon>Gunneridae</taxon>
        <taxon>Pentapetalae</taxon>
        <taxon>asterids</taxon>
        <taxon>Cornales</taxon>
        <taxon>Nyssaceae</taxon>
        <taxon>Davidia</taxon>
    </lineage>
</organism>
<feature type="compositionally biased region" description="Acidic residues" evidence="1">
    <location>
        <begin position="20"/>
        <end position="29"/>
    </location>
</feature>
<feature type="compositionally biased region" description="Basic and acidic residues" evidence="1">
    <location>
        <begin position="105"/>
        <end position="120"/>
    </location>
</feature>
<sequence>MARINCADEKRSHSNSNSIENEEEEEEEALSLCDLPNNEESQSRKEEAEAIETPEDFDFGLLGGSLLTESEICAADEVFFQGQILPLRHSISSDSGGGFLAGFQHDSRNPSRSESMDHCHSGGFTGVSSRSSSIRSYRSSSSGSTSTTTATNTKYKPRVRNPFHSHPSPTPQIQVSSSTTRHGNMGHHRSHKSTIWSFFRVGLVRTPERFELQDLKVRGNNNNSTGKSFGSRNSTSSTSSSVTNINNDKDPSNIINMKKKKQRFLDKNGGLFGGCKCSVNAVETVPSGIIIIKKDIVHEKEEKEQVMKKQGHGKQAISRHRTFEWLKELSFAGVPVES</sequence>
<feature type="compositionally biased region" description="Basic and acidic residues" evidence="1">
    <location>
        <begin position="1"/>
        <end position="12"/>
    </location>
</feature>
<evidence type="ECO:0000256" key="1">
    <source>
        <dbReference type="SAM" id="MobiDB-lite"/>
    </source>
</evidence>
<evidence type="ECO:0000313" key="2">
    <source>
        <dbReference type="EMBL" id="MPA77691.1"/>
    </source>
</evidence>
<feature type="compositionally biased region" description="Low complexity" evidence="1">
    <location>
        <begin position="228"/>
        <end position="246"/>
    </location>
</feature>
<feature type="region of interest" description="Disordered" evidence="1">
    <location>
        <begin position="101"/>
        <end position="189"/>
    </location>
</feature>
<gene>
    <name evidence="2" type="ORF">Din_047132</name>
</gene>
<proteinExistence type="predicted"/>
<protein>
    <submittedName>
        <fullName evidence="2">Putative vitellogenin-1 isoform X2</fullName>
    </submittedName>
</protein>
<feature type="compositionally biased region" description="Polar residues" evidence="1">
    <location>
        <begin position="171"/>
        <end position="182"/>
    </location>
</feature>
<accession>A0A5B7CBC2</accession>
<dbReference type="PANTHER" id="PTHR33922">
    <property type="entry name" value="OS01G0888066 PROTEIN-RELATED"/>
    <property type="match status" value="1"/>
</dbReference>
<dbReference type="PANTHER" id="PTHR33922:SF2">
    <property type="entry name" value="OS07G0589600 PROTEIN"/>
    <property type="match status" value="1"/>
</dbReference>
<feature type="region of interest" description="Disordered" evidence="1">
    <location>
        <begin position="215"/>
        <end position="253"/>
    </location>
</feature>
<reference evidence="2" key="1">
    <citation type="submission" date="2019-08" db="EMBL/GenBank/DDBJ databases">
        <title>Reference gene set and small RNA set construction with multiple tissues from Davidia involucrata Baill.</title>
        <authorList>
            <person name="Yang H."/>
            <person name="Zhou C."/>
            <person name="Li G."/>
            <person name="Wang J."/>
            <person name="Gao P."/>
            <person name="Wang M."/>
            <person name="Wang R."/>
            <person name="Zhao Y."/>
        </authorList>
    </citation>
    <scope>NUCLEOTIDE SEQUENCE</scope>
    <source>
        <tissue evidence="2">Mixed with DoveR01_LX</tissue>
    </source>
</reference>